<feature type="domain" description="G-patch" evidence="1">
    <location>
        <begin position="714"/>
        <end position="760"/>
    </location>
</feature>
<dbReference type="EMBL" id="BPVZ01000165">
    <property type="protein sequence ID" value="GKV43085.1"/>
    <property type="molecule type" value="Genomic_DNA"/>
</dbReference>
<dbReference type="InterPro" id="IPR000467">
    <property type="entry name" value="G_patch_dom"/>
</dbReference>
<comment type="caution">
    <text evidence="3">The sequence shown here is derived from an EMBL/GenBank/DDBJ whole genome shotgun (WGS) entry which is preliminary data.</text>
</comment>
<dbReference type="InterPro" id="IPR005162">
    <property type="entry name" value="Retrotrans_gag_dom"/>
</dbReference>
<dbReference type="InterPro" id="IPR001584">
    <property type="entry name" value="Integrase_cat-core"/>
</dbReference>
<keyword evidence="4" id="KW-1185">Reference proteome</keyword>
<feature type="domain" description="Integrase catalytic" evidence="2">
    <location>
        <begin position="1328"/>
        <end position="1440"/>
    </location>
</feature>
<evidence type="ECO:0000259" key="2">
    <source>
        <dbReference type="PROSITE" id="PS50994"/>
    </source>
</evidence>
<protein>
    <submittedName>
        <fullName evidence="3">Uncharacterized protein</fullName>
    </submittedName>
</protein>
<dbReference type="InterPro" id="IPR012337">
    <property type="entry name" value="RNaseH-like_sf"/>
</dbReference>
<dbReference type="InterPro" id="IPR036397">
    <property type="entry name" value="RNaseH_sf"/>
</dbReference>
<dbReference type="SUPFAM" id="SSF56672">
    <property type="entry name" value="DNA/RNA polymerases"/>
    <property type="match status" value="1"/>
</dbReference>
<dbReference type="GO" id="GO:0015074">
    <property type="term" value="P:DNA integration"/>
    <property type="evidence" value="ECO:0007669"/>
    <property type="project" value="InterPro"/>
</dbReference>
<dbReference type="Gene3D" id="3.10.10.10">
    <property type="entry name" value="HIV Type 1 Reverse Transcriptase, subunit A, domain 1"/>
    <property type="match status" value="1"/>
</dbReference>
<accession>A0AAV5LZX7</accession>
<dbReference type="SUPFAM" id="SSF53098">
    <property type="entry name" value="Ribonuclease H-like"/>
    <property type="match status" value="1"/>
</dbReference>
<organism evidence="3 4">
    <name type="scientific">Rubroshorea leprosula</name>
    <dbReference type="NCBI Taxonomy" id="152421"/>
    <lineage>
        <taxon>Eukaryota</taxon>
        <taxon>Viridiplantae</taxon>
        <taxon>Streptophyta</taxon>
        <taxon>Embryophyta</taxon>
        <taxon>Tracheophyta</taxon>
        <taxon>Spermatophyta</taxon>
        <taxon>Magnoliopsida</taxon>
        <taxon>eudicotyledons</taxon>
        <taxon>Gunneridae</taxon>
        <taxon>Pentapetalae</taxon>
        <taxon>rosids</taxon>
        <taxon>malvids</taxon>
        <taxon>Malvales</taxon>
        <taxon>Dipterocarpaceae</taxon>
        <taxon>Rubroshorea</taxon>
    </lineage>
</organism>
<dbReference type="Gene3D" id="2.40.70.10">
    <property type="entry name" value="Acid Proteases"/>
    <property type="match status" value="1"/>
</dbReference>
<dbReference type="InterPro" id="IPR021109">
    <property type="entry name" value="Peptidase_aspartic_dom_sf"/>
</dbReference>
<gene>
    <name evidence="3" type="ORF">SLEP1_g50423</name>
</gene>
<evidence type="ECO:0000259" key="1">
    <source>
        <dbReference type="PROSITE" id="PS50174"/>
    </source>
</evidence>
<sequence>MVESSSHAPQISSLPFEALYQPLEMNNPTLPTTIPPLMGQVPAIQPNPSVEILRPTFEDGKSREVDHKLQQLEEALKAMQGLQSYGSIDLDDLCYYPGIQTNFKNMAPYANDERVLIHYFQDSLSGPASVWFSTLDKKKICTFKDVSQAVMKQYEYNMSLAPTRDSLQRITKKGNETFKEFAQRWRSKAAKVIPPLTNSEICSLFIKSTTGTFRAWSRQFTKFPIPYSEVLKQLVAVGLMQTVQANPVQPPYPYGYDPQAKCEYHNVTGHGIEYCTTLKHKIQDLIDEGKLQLDETKSAPSITQNPLPPHGAPTMNMITLNEVDRPILENASSWSLDELFAIFIKYDLIQPIASMSSDVLPVTIDDALVCLITKFIAPVTEEYFTKEKPYILQDTTKAQVINQPYVLKTSLSESLMGKTSSMVMPQHSTILNSTTNDVYNMTRSGRCYVNPELEELRRVALKSKDIKIEEILEESPKKLVSENEVTEFLNILRKSEYSIIEQLNKTLAKISVLKLMLSSEVHLDALLRVLKEAHVPRNIDTQKFETVVGAILTPNYINFIDDEIPDEGNGHTKALHILVQCRMMNVPHVLIDNGSALNVIPMTILKQLKVDESHINQCNTVVRAFDGTKRNVIGKIELLVEIGPMAFDVDFFVMDISPTFNMLLGRPWIHVVGAVPSTLHQKVKYIVNGVLVTCAAASYIHPRFTGKRVEMAKLTKVVARIMLSCHYQLGEGLGLNGQGILEPIEVIQPWGIFGLGYKPKKEDWKRMHAIKVEKHLARLQGRDPRDEPMWVPHIRVTFPRPVEILCPSLDGYIVKHMGVLFVDLEGTVFIDRLLEIGECSKQAKFEEVVVEDITDEVCSDDEEDNFGFNNLFGLANMTDPKERWRRMLTERASMEKHPNLQLIHHAKAPMDPHESVLLETVKEESLCDSWGNLTINALDEEGLEFDRGISHANGSSQANWATELLPDMLGLDPNITVHAILLYSEAKPVKQKLRRMKPEVLLKVKEEIQKLLDVNFMEVAMYPEWVANIVPLMKKDGQVRIYVDYRDLNKASPKDDFPLPHIQILLVMLPKMLGSLLLMATLEDYEPIDWDFPDEDILAVEAESDSDNWKLFFDGAVNKLGCGLGAMLVSLKGDHFPIAIKLDFACTNNIAKYEACIAGIHAALDMNVQDLEIYDNSTLIISSMIQISKDDVIKPLVIEISQEPAHCMEIKVDDKPWFHDIKQFLQNGEYLLYASEVNKKTIRKLATSYFLSENTLYKRSIDMTLLRCVDEKKAKQVMTEVHEGICGTHANGRMLARKILRPGYYWLTMEHDCIKYARAEATSYASVTKKVVTRFIKREIIYRYGQPEAIIIDNESNLNNDMMTTLCKQFKIKHYNSSPYRPKMNGAVEAANKNIKKILAKMAVTYKDWHEMLPNALHAYRTSVRTSTRATPYSLVYGMEAILPIELETSSTRILSESGVDEEDLIQKMIDYLNLLNEKRLATLCHGQCYQQRMAAAYNKKVKPRVFHQGDLILRKIMPDERDPRGKFAPNYKGPYVVKKAFSGGALLLRYPNGTNYHHLVNADAVKMYYC</sequence>
<dbReference type="Pfam" id="PF03732">
    <property type="entry name" value="Retrotrans_gag"/>
    <property type="match status" value="1"/>
</dbReference>
<dbReference type="PROSITE" id="PS50994">
    <property type="entry name" value="INTEGRASE"/>
    <property type="match status" value="1"/>
</dbReference>
<dbReference type="CDD" id="cd00303">
    <property type="entry name" value="retropepsin_like"/>
    <property type="match status" value="1"/>
</dbReference>
<dbReference type="InterPro" id="IPR043502">
    <property type="entry name" value="DNA/RNA_pol_sf"/>
</dbReference>
<dbReference type="PANTHER" id="PTHR48475:SF1">
    <property type="entry name" value="RNASE H TYPE-1 DOMAIN-CONTAINING PROTEIN"/>
    <property type="match status" value="1"/>
</dbReference>
<name>A0AAV5LZX7_9ROSI</name>
<evidence type="ECO:0000313" key="4">
    <source>
        <dbReference type="Proteomes" id="UP001054252"/>
    </source>
</evidence>
<dbReference type="SMART" id="SM00443">
    <property type="entry name" value="G_patch"/>
    <property type="match status" value="1"/>
</dbReference>
<reference evidence="3 4" key="1">
    <citation type="journal article" date="2021" name="Commun. Biol.">
        <title>The genome of Shorea leprosula (Dipterocarpaceae) highlights the ecological relevance of drought in aseasonal tropical rainforests.</title>
        <authorList>
            <person name="Ng K.K.S."/>
            <person name="Kobayashi M.J."/>
            <person name="Fawcett J.A."/>
            <person name="Hatakeyama M."/>
            <person name="Paape T."/>
            <person name="Ng C.H."/>
            <person name="Ang C.C."/>
            <person name="Tnah L.H."/>
            <person name="Lee C.T."/>
            <person name="Nishiyama T."/>
            <person name="Sese J."/>
            <person name="O'Brien M.J."/>
            <person name="Copetti D."/>
            <person name="Mohd Noor M.I."/>
            <person name="Ong R.C."/>
            <person name="Putra M."/>
            <person name="Sireger I.Z."/>
            <person name="Indrioko S."/>
            <person name="Kosugi Y."/>
            <person name="Izuno A."/>
            <person name="Isagi Y."/>
            <person name="Lee S.L."/>
            <person name="Shimizu K.K."/>
        </authorList>
    </citation>
    <scope>NUCLEOTIDE SEQUENCE [LARGE SCALE GENOMIC DNA]</scope>
    <source>
        <strain evidence="3">214</strain>
    </source>
</reference>
<evidence type="ECO:0000313" key="3">
    <source>
        <dbReference type="EMBL" id="GKV43085.1"/>
    </source>
</evidence>
<dbReference type="Gene3D" id="3.30.420.10">
    <property type="entry name" value="Ribonuclease H-like superfamily/Ribonuclease H"/>
    <property type="match status" value="2"/>
</dbReference>
<dbReference type="PANTHER" id="PTHR48475">
    <property type="entry name" value="RIBONUCLEASE H"/>
    <property type="match status" value="1"/>
</dbReference>
<proteinExistence type="predicted"/>
<dbReference type="PROSITE" id="PS50174">
    <property type="entry name" value="G_PATCH"/>
    <property type="match status" value="1"/>
</dbReference>
<dbReference type="GO" id="GO:0003676">
    <property type="term" value="F:nucleic acid binding"/>
    <property type="evidence" value="ECO:0007669"/>
    <property type="project" value="InterPro"/>
</dbReference>
<dbReference type="Proteomes" id="UP001054252">
    <property type="component" value="Unassembled WGS sequence"/>
</dbReference>